<evidence type="ECO:0000256" key="5">
    <source>
        <dbReference type="ARBA" id="ARBA00022846"/>
    </source>
</evidence>
<keyword evidence="3" id="KW-0963">Cytoplasm</keyword>
<dbReference type="CTD" id="222967"/>
<keyword evidence="6" id="KW-0969">Cilium</keyword>
<feature type="region of interest" description="Disordered" evidence="9">
    <location>
        <begin position="35"/>
        <end position="93"/>
    </location>
</feature>
<evidence type="ECO:0000256" key="6">
    <source>
        <dbReference type="ARBA" id="ARBA00023069"/>
    </source>
</evidence>
<gene>
    <name evidence="11" type="primary">RSPH10B</name>
</gene>
<evidence type="ECO:0000256" key="8">
    <source>
        <dbReference type="ARBA" id="ARBA00023273"/>
    </source>
</evidence>
<organism evidence="10 11">
    <name type="scientific">Microcaecilia unicolor</name>
    <dbReference type="NCBI Taxonomy" id="1415580"/>
    <lineage>
        <taxon>Eukaryota</taxon>
        <taxon>Metazoa</taxon>
        <taxon>Chordata</taxon>
        <taxon>Craniata</taxon>
        <taxon>Vertebrata</taxon>
        <taxon>Euteleostomi</taxon>
        <taxon>Amphibia</taxon>
        <taxon>Gymnophiona</taxon>
        <taxon>Siphonopidae</taxon>
        <taxon>Microcaecilia</taxon>
    </lineage>
</organism>
<dbReference type="PANTHER" id="PTHR46613">
    <property type="entry name" value="RADIAL SPOKE HEAD 10 HOMOLOG B-RELATED"/>
    <property type="match status" value="1"/>
</dbReference>
<dbReference type="AlphaFoldDB" id="A0A6P7YK92"/>
<dbReference type="PANTHER" id="PTHR46613:SF1">
    <property type="entry name" value="RADIAL SPOKE HEAD 10 HOMOLOG B-RELATED"/>
    <property type="match status" value="1"/>
</dbReference>
<feature type="compositionally biased region" description="Low complexity" evidence="9">
    <location>
        <begin position="62"/>
        <end position="72"/>
    </location>
</feature>
<keyword evidence="4" id="KW-0677">Repeat</keyword>
<evidence type="ECO:0000256" key="4">
    <source>
        <dbReference type="ARBA" id="ARBA00022737"/>
    </source>
</evidence>
<proteinExistence type="predicted"/>
<evidence type="ECO:0000313" key="10">
    <source>
        <dbReference type="Proteomes" id="UP000515156"/>
    </source>
</evidence>
<keyword evidence="5" id="KW-0282">Flagellum</keyword>
<comment type="subcellular location">
    <subcellularLocation>
        <location evidence="1">Cell projection</location>
        <location evidence="1">Cilium</location>
        <location evidence="1">Flagellum</location>
    </subcellularLocation>
    <subcellularLocation>
        <location evidence="2">Cytoplasm</location>
        <location evidence="2">Cytoskeleton</location>
        <location evidence="2">Cilium axoneme</location>
    </subcellularLocation>
</comment>
<evidence type="ECO:0000256" key="2">
    <source>
        <dbReference type="ARBA" id="ARBA00004430"/>
    </source>
</evidence>
<reference evidence="11" key="1">
    <citation type="submission" date="2025-08" db="UniProtKB">
        <authorList>
            <consortium name="RefSeq"/>
        </authorList>
    </citation>
    <scope>IDENTIFICATION</scope>
</reference>
<name>A0A6P7YK92_9AMPH</name>
<sequence length="889" mass="101496">MVKLFTNNLLIRSLKSFVHAEKESLEKLVAMVKEKKKGEGKKAEKHPAPEPLDVVKDEETSSKGSSASPPLSIKEAEHVPSETASQKGSLKEADSLVTDNAPVCYEEPILTRLIVERYEGETLHGLYEGQGTAYFQEGNVYSGMFSEGLMHGKGTYTWYDGIKYEGDFVKNVPMGHGTYTWPDGSKYEGDVKDGIRHGFGMYKCGTQPVSYVGQWFCSIRHGKGTIYFNEEGTSWYEGDWVNNIRSGWGVRCYASGNIFEGQWENNARHGEGRMRWLTSNEEYTGQWINGVQNGYGIHTWFLKRIHGSQYPLRNEYTGYFINGARYGRGKFVYSSGAMYEGEWFNNKKHGMGKITFKNGRTYEGQFVNDRIAAFPDFTFDAMNCPDPTDLPTQSPVGIGTIIGTGSILGIDIELNLSSLFEQYPEEERQEEMRKVEHVVLRHISELRRIYSFYSSLGCDNSVDNTFILTYIQLWRFLKDCKFHHYGLTLSDMDRIMNVDQKAEKDLHLPHETLLLRTFVSNIIHLAFHIYHQDHQNKLLSLSECFSKIMTENIIPNACNIKGSFFSDSQKTIHVAVFTEKCWEIYNFLCTKACRFPRHTMKMRPFVWILKDFNLINKDLNTTKIVDILAADNPAVRGSGDDINLELEMTFLEFFEALLDCAVIYVNDDLLKESAARLTYNRMLGNITNDNLSESTNETLKLSENTRRASSALQKSGQLHVAYKSKEAENKGRIIPFLSSLKTRQESISSPINESDQIDSVTLQQKQFERCIDQIHTFFLQFLFPAYERDVLVQQEIPKTRAWRATAFRVLKIQKEEKARLKAKAAEVAAKQKQKEAAAKALATLWVEPTQQKTQKEDARRTSLHPSPPRDTAPAPAAKAPTGRRKKRER</sequence>
<dbReference type="KEGG" id="muo:115475942"/>
<feature type="region of interest" description="Disordered" evidence="9">
    <location>
        <begin position="844"/>
        <end position="889"/>
    </location>
</feature>
<evidence type="ECO:0000256" key="1">
    <source>
        <dbReference type="ARBA" id="ARBA00004230"/>
    </source>
</evidence>
<dbReference type="GO" id="GO:0005930">
    <property type="term" value="C:axoneme"/>
    <property type="evidence" value="ECO:0007669"/>
    <property type="project" value="UniProtKB-SubCell"/>
</dbReference>
<dbReference type="Gene3D" id="2.20.110.10">
    <property type="entry name" value="Histone H3 K4-specific methyltransferase SET7/9 N-terminal domain"/>
    <property type="match status" value="5"/>
</dbReference>
<keyword evidence="8" id="KW-0966">Cell projection</keyword>
<feature type="compositionally biased region" description="Basic and acidic residues" evidence="9">
    <location>
        <begin position="35"/>
        <end position="61"/>
    </location>
</feature>
<dbReference type="InterPro" id="IPR003409">
    <property type="entry name" value="MORN"/>
</dbReference>
<keyword evidence="10" id="KW-1185">Reference proteome</keyword>
<dbReference type="Pfam" id="PF02493">
    <property type="entry name" value="MORN"/>
    <property type="match status" value="10"/>
</dbReference>
<evidence type="ECO:0000313" key="11">
    <source>
        <dbReference type="RefSeq" id="XP_030067882.1"/>
    </source>
</evidence>
<accession>A0A6P7YK92</accession>
<dbReference type="GO" id="GO:0031514">
    <property type="term" value="C:motile cilium"/>
    <property type="evidence" value="ECO:0007669"/>
    <property type="project" value="UniProtKB-SubCell"/>
</dbReference>
<feature type="compositionally biased region" description="Low complexity" evidence="9">
    <location>
        <begin position="871"/>
        <end position="880"/>
    </location>
</feature>
<dbReference type="SMART" id="SM00698">
    <property type="entry name" value="MORN"/>
    <property type="match status" value="10"/>
</dbReference>
<dbReference type="GeneID" id="115475942"/>
<keyword evidence="7" id="KW-0206">Cytoskeleton</keyword>
<dbReference type="RefSeq" id="XP_030067882.1">
    <property type="nucleotide sequence ID" value="XM_030212022.1"/>
</dbReference>
<evidence type="ECO:0000256" key="7">
    <source>
        <dbReference type="ARBA" id="ARBA00023212"/>
    </source>
</evidence>
<evidence type="ECO:0000256" key="3">
    <source>
        <dbReference type="ARBA" id="ARBA00022490"/>
    </source>
</evidence>
<protein>
    <submittedName>
        <fullName evidence="11">Radial spoke head 10 homolog B2</fullName>
    </submittedName>
</protein>
<dbReference type="FunCoup" id="A0A6P7YK92">
    <property type="interactions" value="14"/>
</dbReference>
<dbReference type="Proteomes" id="UP000515156">
    <property type="component" value="Chromosome 8"/>
</dbReference>
<dbReference type="InParanoid" id="A0A6P7YK92"/>
<dbReference type="SUPFAM" id="SSF82185">
    <property type="entry name" value="Histone H3 K4-specific methyltransferase SET7/9 N-terminal domain"/>
    <property type="match status" value="3"/>
</dbReference>
<dbReference type="OrthoDB" id="294378at2759"/>
<evidence type="ECO:0000256" key="9">
    <source>
        <dbReference type="SAM" id="MobiDB-lite"/>
    </source>
</evidence>